<feature type="region of interest" description="Disordered" evidence="1">
    <location>
        <begin position="1"/>
        <end position="43"/>
    </location>
</feature>
<proteinExistence type="predicted"/>
<evidence type="ECO:0000313" key="3">
    <source>
        <dbReference type="Proteomes" id="UP000727407"/>
    </source>
</evidence>
<gene>
    <name evidence="2" type="ORF">DAT39_005472</name>
</gene>
<name>A0A8J4XDP7_CLAMG</name>
<dbReference type="Proteomes" id="UP000727407">
    <property type="component" value="Unassembled WGS sequence"/>
</dbReference>
<comment type="caution">
    <text evidence="2">The sequence shown here is derived from an EMBL/GenBank/DDBJ whole genome shotgun (WGS) entry which is preliminary data.</text>
</comment>
<dbReference type="EMBL" id="QNUK01000052">
    <property type="protein sequence ID" value="KAF5904758.1"/>
    <property type="molecule type" value="Genomic_DNA"/>
</dbReference>
<evidence type="ECO:0000313" key="2">
    <source>
        <dbReference type="EMBL" id="KAF5904758.1"/>
    </source>
</evidence>
<dbReference type="AlphaFoldDB" id="A0A8J4XDP7"/>
<evidence type="ECO:0000256" key="1">
    <source>
        <dbReference type="SAM" id="MobiDB-lite"/>
    </source>
</evidence>
<organism evidence="2 3">
    <name type="scientific">Clarias magur</name>
    <name type="common">Asian catfish</name>
    <name type="synonym">Macropteronotus magur</name>
    <dbReference type="NCBI Taxonomy" id="1594786"/>
    <lineage>
        <taxon>Eukaryota</taxon>
        <taxon>Metazoa</taxon>
        <taxon>Chordata</taxon>
        <taxon>Craniata</taxon>
        <taxon>Vertebrata</taxon>
        <taxon>Euteleostomi</taxon>
        <taxon>Actinopterygii</taxon>
        <taxon>Neopterygii</taxon>
        <taxon>Teleostei</taxon>
        <taxon>Ostariophysi</taxon>
        <taxon>Siluriformes</taxon>
        <taxon>Clariidae</taxon>
        <taxon>Clarias</taxon>
    </lineage>
</organism>
<feature type="non-terminal residue" evidence="2">
    <location>
        <position position="72"/>
    </location>
</feature>
<keyword evidence="3" id="KW-1185">Reference proteome</keyword>
<feature type="compositionally biased region" description="Polar residues" evidence="1">
    <location>
        <begin position="1"/>
        <end position="16"/>
    </location>
</feature>
<protein>
    <submittedName>
        <fullName evidence="2">Uncharacterized protein</fullName>
    </submittedName>
</protein>
<reference evidence="2" key="1">
    <citation type="submission" date="2020-07" db="EMBL/GenBank/DDBJ databases">
        <title>Clarias magur genome sequencing, assembly and annotation.</title>
        <authorList>
            <person name="Kushwaha B."/>
            <person name="Kumar R."/>
            <person name="Das P."/>
            <person name="Joshi C.G."/>
            <person name="Kumar D."/>
            <person name="Nagpure N.S."/>
            <person name="Pandey M."/>
            <person name="Agarwal S."/>
            <person name="Srivastava S."/>
            <person name="Singh M."/>
            <person name="Sahoo L."/>
            <person name="Jayasankar P."/>
            <person name="Meher P.K."/>
            <person name="Koringa P.G."/>
            <person name="Iquebal M.A."/>
            <person name="Das S.P."/>
            <person name="Bit A."/>
            <person name="Patnaik S."/>
            <person name="Patel N."/>
            <person name="Shah T.M."/>
            <person name="Hinsu A."/>
            <person name="Jena J.K."/>
        </authorList>
    </citation>
    <scope>NUCLEOTIDE SEQUENCE</scope>
    <source>
        <strain evidence="2">CIFAMagur01</strain>
        <tissue evidence="2">Testis</tissue>
    </source>
</reference>
<sequence length="72" mass="7615">MDPSSQCPRYYQTQHSAGGPHSRPLQPGLSPNRQGSASVHGVEGSAVEWAEQLGKPGCVILKVETPSQRGCS</sequence>
<accession>A0A8J4XDP7</accession>